<dbReference type="AlphaFoldDB" id="A0A084QWV7"/>
<feature type="region of interest" description="Disordered" evidence="1">
    <location>
        <begin position="39"/>
        <end position="86"/>
    </location>
</feature>
<accession>A0A084QWV7</accession>
<dbReference type="EMBL" id="KL659876">
    <property type="protein sequence ID" value="KFA68442.1"/>
    <property type="molecule type" value="Genomic_DNA"/>
</dbReference>
<feature type="compositionally biased region" description="Polar residues" evidence="1">
    <location>
        <begin position="57"/>
        <end position="66"/>
    </location>
</feature>
<gene>
    <name evidence="2" type="ORF">S40285_10594</name>
</gene>
<evidence type="ECO:0000256" key="1">
    <source>
        <dbReference type="SAM" id="MobiDB-lite"/>
    </source>
</evidence>
<dbReference type="InParanoid" id="A0A084QWV7"/>
<proteinExistence type="predicted"/>
<organism evidence="2 3">
    <name type="scientific">Stachybotrys chlorohalonatus (strain IBT 40285)</name>
    <dbReference type="NCBI Taxonomy" id="1283841"/>
    <lineage>
        <taxon>Eukaryota</taxon>
        <taxon>Fungi</taxon>
        <taxon>Dikarya</taxon>
        <taxon>Ascomycota</taxon>
        <taxon>Pezizomycotina</taxon>
        <taxon>Sordariomycetes</taxon>
        <taxon>Hypocreomycetidae</taxon>
        <taxon>Hypocreales</taxon>
        <taxon>Stachybotryaceae</taxon>
        <taxon>Stachybotrys</taxon>
    </lineage>
</organism>
<sequence>MFIRGLVAGQSVWGAWRFDRASKEADEAALEADFNASYRAAGFPTPPPAPTVPGSAQGLQQATNGAEQIKVEVNTDSDQVDEIDYD</sequence>
<name>A0A084QWV7_STAC4</name>
<dbReference type="Proteomes" id="UP000028524">
    <property type="component" value="Unassembled WGS sequence"/>
</dbReference>
<evidence type="ECO:0000313" key="3">
    <source>
        <dbReference type="Proteomes" id="UP000028524"/>
    </source>
</evidence>
<keyword evidence="3" id="KW-1185">Reference proteome</keyword>
<reference evidence="2 3" key="1">
    <citation type="journal article" date="2014" name="BMC Genomics">
        <title>Comparative genome sequencing reveals chemotype-specific gene clusters in the toxigenic black mold Stachybotrys.</title>
        <authorList>
            <person name="Semeiks J."/>
            <person name="Borek D."/>
            <person name="Otwinowski Z."/>
            <person name="Grishin N.V."/>
        </authorList>
    </citation>
    <scope>NUCLEOTIDE SEQUENCE [LARGE SCALE GENOMIC DNA]</scope>
    <source>
        <strain evidence="2 3">IBT 40285</strain>
    </source>
</reference>
<evidence type="ECO:0000313" key="2">
    <source>
        <dbReference type="EMBL" id="KFA68442.1"/>
    </source>
</evidence>
<dbReference type="HOGENOM" id="CLU_2499352_0_0_1"/>
<protein>
    <submittedName>
        <fullName evidence="2">Uncharacterized protein</fullName>
    </submittedName>
</protein>